<dbReference type="Pfam" id="PF13432">
    <property type="entry name" value="TPR_16"/>
    <property type="match status" value="3"/>
</dbReference>
<dbReference type="EMBL" id="CP036264">
    <property type="protein sequence ID" value="QEF98365.1"/>
    <property type="molecule type" value="Genomic_DNA"/>
</dbReference>
<feature type="chain" id="PRO_5023107512" evidence="5">
    <location>
        <begin position="33"/>
        <end position="3140"/>
    </location>
</feature>
<feature type="compositionally biased region" description="Basic and acidic residues" evidence="4">
    <location>
        <begin position="2937"/>
        <end position="2950"/>
    </location>
</feature>
<feature type="repeat" description="TPR" evidence="3">
    <location>
        <begin position="593"/>
        <end position="626"/>
    </location>
</feature>
<feature type="signal peptide" evidence="5">
    <location>
        <begin position="1"/>
        <end position="32"/>
    </location>
</feature>
<dbReference type="Pfam" id="PF20407">
    <property type="entry name" value="DUF1583_N"/>
    <property type="match status" value="1"/>
</dbReference>
<feature type="repeat" description="TPR" evidence="3">
    <location>
        <begin position="133"/>
        <end position="166"/>
    </location>
</feature>
<sequence length="3140" mass="350521" precursor="true">MSGRTARSHFKPTLVICCLLALGAYRPVACMAQPTPLSPAEEREKITAAKFLEVLLRRPNTGTALDRVFGYHIGVGDIGEVIDELTNKAQNTADTDESGRHWMVAGLLQLQRSEDAAAIEALAEAEKKLGDNPLAAYYHGQALLLVGRTEEAAAAMQRAIDLKPSRQDHLKIAGQLGRLYQRGGKIDDAIRIWEQLEKTFPGDDGVRQRIARVMIEEGDVDGALARYEALAKDARSPNDRIVFAMRAADLRAQSGDQAQAISEFELLLKKLRPGSYLYDEARRRIEATFLSSGDYAGLAEYYEDWIENHPEDLGAVIRLARTLSIQGRGPEALSWFEKAIQLAPTDPAPRLALINAYVAAEDYSKAAKQYESLIELDPGNPDHFVRWGQVLLDDPAQPNAARTQAAAKIWKRLADARLDDAVIQSQVADLLRGADLVEDAISQYRAAIKLAPDQPQYKEYLGEYLHQLDRQDEATQVWRSLVAGDQRNRKNLVRLAEVFHQFDRSDEALTVMAEACELDPTIEERLRYAEWLREADLFDSALEQIGMASTVTENMDDRGRVFAAEVKTYQAAGKLDQRIEQAIEETADDASDGEAMRRLAILYNAAGKVPEALDAIEKSLKQSPGSIDALEIAARMYEDSGRLPLAIEKRRRLAETDPRFRNGHLQKLSSLHLRVGATEQAVAVGKELLAASAGSIEAYRFYADLCGTIGRVDQRLDTLRRCARLNPRSNEAQRMLASQLAEDFKTDQAIELYWNMLDSANDLDGKREIVTTLTDLYLRTNRLDQLIDRLEIRGRESGDRRSTVDLIATVHQQAGDLGLARQALEGLLSEGGRDTLLLERLVALAEQSGEYDQAVALQRELMRLAPDRKNEARLASLLIDIGEVEEAQTLWFRMAESNADPTQVARNLNRLYAAGEVETALKLAKGLLDHQSDDWETRLRLMVLQADEDDWEAAAETADDLIAMSVDDTTLPEGGKPYQRTVRVSGGQTYTQPPLQLMRLQQMYEFYRIVDDRYGYQSTMSLPKPIDFGHAKLMARYCQLKQMSTSAAKLKQHLADLEKTAMADDASADQVWDWYQTTSLAATVQQQSSINPQDPADWAPLWRLADVDQEIGESLLVSMFANRTRYAERGDIELQKLPEERLAWVKAKADSAEKSIADQYGQRASWPMIYGSELRIAGSKEEADRYLQAQLEAAIADPESVGLLVAIQQASAHGTDAQLWPLLQRAIEDKEELKATFGASPSAHFLTLFTAEKRVADGLSKGASDPEYRTRVIALMDKMIKDVAQQPLQRRTIRLTGIGGPRTRGRVVGGQYIRTEIEFPPSGLGQDDPFVFAQYGVWERMKDHTGQWIESLQTPASDATQPRERIIRRLAAAALLYWDKQTGQALDQLSQATQLASNELPQMEPELRLMSADLLLRLDRKREALDAIDTLAVYDQNTMAVREFAAARLAAAIGDRQRAQTAARRLFGVRLNTEAQIELAKLMRQLDMRQLAADLVRRLRSRGGSNTDQLQSLMTYFVAQGEHDQAAEVAMELLRRSVPSRRTTSRYTTTNQVLRRNALQTLSTTGRLTSLIKATESKLEKAPKSQRIRSELAELYVAAGKTEKSQELLGQMEIKDVNSARALEATAAQLVTAGQMDEACEAYLKLLRRKQDMFNQQFYDIKRPFDATQRLGDLADLMIEVGIQKFTDHRVSEICEDLIRNENGVAKARKLYLAMLDIAPTSTNSMYSMSNVMGSASKLLTDRETVLRTARYLIEASENGTGWNTLFSGYSTSSDGRHNNVTTSFVRHVAGDQENVTAVEELLREKLKEKDDWQEGKVWLALLLTTNKGYDEAKQLLEPLVSGELSPQPTHDLLWLVGSLIDTHPPMQDLSERIYEYALENTTDRSNRDFKYSLKGRVCNFMADIGNNQRAREMALEAIEQAKNNPQQSFSNPEYEAYQQIQSTMAMMEFMAKIDYPTDALRIAREFDTTLFVKAGRYQSGRQEQFEKQQQELLDQVRKLGGLATVQSMINPKTESPTAVDFAITLGDQPFTQHAVSSLWVEMLQDAAGDPKNAGALDEFAGQMQSLAEERPDDDSAAAAHAIAADVVGDHQPLKDLIRRWMRPRTATSPEDDDESPSDSKVIDQRLRGRLTMVLLLLADQSVPGDTANGDPVVSSDLNFDSITGVNQVEQTCLIAALGNQALERADKESTQRLWQRAVDLAASQWLLIDLSHAAIEAGLPELSAAAFSAAVPAPAGAVQVNPPTDHSANSLGELLSNAQPRQSSSSRSTVNELDADEVRLARRILELDEAWRVNQLYTKFVFDPLVALTLGPSGSRPRPLCAPVEIKPDDRIVIHSVFDRLARRASWSKQTDKLLSLVSGDDAQSHLMAGLVLLNDKRGQAALPRYEAVDPTTLSALPKELVMQSLLLAFQDPHCRQRAMELGLALVDQNRPSERYANVTPYETFSLHLAKQGLEHGLNDDLVAKAINDYLELTAHDNDRYSGVSSRVTRRLGQLDKVAQLLLPKGRVDEALTYLGMRHDGFSQGFDRSNDWVGSWALESIQGMSDRKAAYQKLADWTFQGDGSLQTIRALVRRQRLPTWIPESVGGYYPPFPPVADASLPIATNFYSLARLAMQIDAGDDLLERLRKAQADGRSGADTALAICLSAMNQPVNPQLLSKIVQHLDAIQPADGKPASQAPLAELQLASILASAPEHHAFAKKVTQSLMDHTHTQSRGYLMPWVARFEHNQGWAETSELRSGDDLAHWIPATHASAKDFSEGKTAPIWVSDGESQVRHVCGFGNDSLWFRYPLQGNFAVEMEIRDGGYREAELLFDGLQFAPLAHNGSVYVKSQNTTDWVRFYSKATRQNQWNHCSVTLDEKTLSFRVNDQLIYREPRKDHSPWFAVHLAGNKRTSVRNIKISGTPQIPGDVNLIPGDTLRGWSGQYYGVALPTADVDARKQDKDGNDPSRYRTGSKPEQIQNLAWTVQDGELISGKIKAQKFNGQNSIRYERPLGDGEVLSYEFFYEEGKMEVHPSIGRIAYVMRPSGLKLHWMSAPNTAWKIPKGFEVPLPGADAKPLPLKAGQWNRVELVRDGSRIRISLNGETVFDQQPQSRLGDMVFGFFHNREQTSARIRNVRLNGPWPTEVPQHLLTFTRTETQ</sequence>
<evidence type="ECO:0000259" key="6">
    <source>
        <dbReference type="Pfam" id="PF07619"/>
    </source>
</evidence>
<gene>
    <name evidence="8" type="ORF">Mal15_24170</name>
</gene>
<dbReference type="PANTHER" id="PTHR45586:SF1">
    <property type="entry name" value="LIPOPOLYSACCHARIDE ASSEMBLY PROTEIN B"/>
    <property type="match status" value="1"/>
</dbReference>
<evidence type="ECO:0000313" key="9">
    <source>
        <dbReference type="Proteomes" id="UP000321353"/>
    </source>
</evidence>
<evidence type="ECO:0000256" key="1">
    <source>
        <dbReference type="ARBA" id="ARBA00022737"/>
    </source>
</evidence>
<reference evidence="8 9" key="1">
    <citation type="submission" date="2019-02" db="EMBL/GenBank/DDBJ databases">
        <title>Planctomycetal bacteria perform biofilm scaping via a novel small molecule.</title>
        <authorList>
            <person name="Jeske O."/>
            <person name="Boedeker C."/>
            <person name="Wiegand S."/>
            <person name="Breitling P."/>
            <person name="Kallscheuer N."/>
            <person name="Jogler M."/>
            <person name="Rohde M."/>
            <person name="Petersen J."/>
            <person name="Medema M.H."/>
            <person name="Surup F."/>
            <person name="Jogler C."/>
        </authorList>
    </citation>
    <scope>NUCLEOTIDE SEQUENCE [LARGE SCALE GENOMIC DNA]</scope>
    <source>
        <strain evidence="8 9">Mal15</strain>
    </source>
</reference>
<organism evidence="8 9">
    <name type="scientific">Stieleria maiorica</name>
    <dbReference type="NCBI Taxonomy" id="2795974"/>
    <lineage>
        <taxon>Bacteria</taxon>
        <taxon>Pseudomonadati</taxon>
        <taxon>Planctomycetota</taxon>
        <taxon>Planctomycetia</taxon>
        <taxon>Pirellulales</taxon>
        <taxon>Pirellulaceae</taxon>
        <taxon>Stieleria</taxon>
    </lineage>
</organism>
<feature type="domain" description="DUF1583" evidence="7">
    <location>
        <begin position="2987"/>
        <end position="3125"/>
    </location>
</feature>
<name>A0A5B9MFL5_9BACT</name>
<feature type="repeat" description="TPR" evidence="3">
    <location>
        <begin position="347"/>
        <end position="380"/>
    </location>
</feature>
<dbReference type="InterPro" id="IPR022660">
    <property type="entry name" value="DUF1581"/>
</dbReference>
<evidence type="ECO:0000256" key="2">
    <source>
        <dbReference type="ARBA" id="ARBA00022803"/>
    </source>
</evidence>
<evidence type="ECO:0000256" key="4">
    <source>
        <dbReference type="SAM" id="MobiDB-lite"/>
    </source>
</evidence>
<dbReference type="PANTHER" id="PTHR45586">
    <property type="entry name" value="TPR REPEAT-CONTAINING PROTEIN PA4667"/>
    <property type="match status" value="1"/>
</dbReference>
<dbReference type="Gene3D" id="2.60.120.560">
    <property type="entry name" value="Exo-inulinase, domain 1"/>
    <property type="match status" value="1"/>
</dbReference>
<keyword evidence="2 3" id="KW-0802">TPR repeat</keyword>
<dbReference type="Proteomes" id="UP000321353">
    <property type="component" value="Chromosome"/>
</dbReference>
<dbReference type="KEGG" id="smam:Mal15_24170"/>
<dbReference type="SUPFAM" id="SSF48452">
    <property type="entry name" value="TPR-like"/>
    <property type="match status" value="5"/>
</dbReference>
<dbReference type="InterPro" id="IPR051012">
    <property type="entry name" value="CellSynth/LPSAsmb/PSIAsmb"/>
</dbReference>
<accession>A0A5B9MFL5</accession>
<proteinExistence type="predicted"/>
<feature type="domain" description="DUF1581" evidence="6">
    <location>
        <begin position="2861"/>
        <end position="2929"/>
    </location>
</feature>
<keyword evidence="1" id="KW-0677">Repeat</keyword>
<protein>
    <submittedName>
        <fullName evidence="8">Tetratricopeptide repeat protein</fullName>
    </submittedName>
</protein>
<dbReference type="InterPro" id="IPR019734">
    <property type="entry name" value="TPR_rpt"/>
</dbReference>
<evidence type="ECO:0000256" key="3">
    <source>
        <dbReference type="PROSITE-ProRule" id="PRU00339"/>
    </source>
</evidence>
<evidence type="ECO:0000313" key="8">
    <source>
        <dbReference type="EMBL" id="QEF98365.1"/>
    </source>
</evidence>
<dbReference type="Gene3D" id="1.25.40.10">
    <property type="entry name" value="Tetratricopeptide repeat domain"/>
    <property type="match status" value="6"/>
</dbReference>
<dbReference type="Pfam" id="PF07619">
    <property type="entry name" value="DUF1581"/>
    <property type="match status" value="1"/>
</dbReference>
<keyword evidence="9" id="KW-1185">Reference proteome</keyword>
<dbReference type="InterPro" id="IPR011990">
    <property type="entry name" value="TPR-like_helical_dom_sf"/>
</dbReference>
<dbReference type="PROSITE" id="PS50005">
    <property type="entry name" value="TPR"/>
    <property type="match status" value="4"/>
</dbReference>
<feature type="repeat" description="TPR" evidence="3">
    <location>
        <begin position="313"/>
        <end position="346"/>
    </location>
</feature>
<dbReference type="Pfam" id="PF14559">
    <property type="entry name" value="TPR_19"/>
    <property type="match status" value="1"/>
</dbReference>
<evidence type="ECO:0000259" key="7">
    <source>
        <dbReference type="Pfam" id="PF20407"/>
    </source>
</evidence>
<keyword evidence="5" id="KW-0732">Signal</keyword>
<dbReference type="SMART" id="SM00028">
    <property type="entry name" value="TPR"/>
    <property type="match status" value="7"/>
</dbReference>
<feature type="region of interest" description="Disordered" evidence="4">
    <location>
        <begin position="2937"/>
        <end position="2956"/>
    </location>
</feature>
<dbReference type="RefSeq" id="WP_147867901.1">
    <property type="nucleotide sequence ID" value="NZ_CP036264.1"/>
</dbReference>
<evidence type="ECO:0000256" key="5">
    <source>
        <dbReference type="SAM" id="SignalP"/>
    </source>
</evidence>
<dbReference type="InterPro" id="IPR046518">
    <property type="entry name" value="DUF1583_N"/>
</dbReference>